<sequence>NAVVDRFGRVLVTDTRGGALLAFSVNPVLLKQNYPVPGAPYGIAYDPRRDLAWVTLTERNEVVGYYVAGGEPVEKYRFATVVQPNSVTVDPGSGRVFVASATGGGVQVVQP</sequence>
<comment type="caution">
    <text evidence="1">The sequence shown here is derived from an EMBL/GenBank/DDBJ whole genome shotgun (WGS) entry which is preliminary data.</text>
</comment>
<dbReference type="EMBL" id="JBHTIS010002276">
    <property type="protein sequence ID" value="MFD1049595.1"/>
    <property type="molecule type" value="Genomic_DNA"/>
</dbReference>
<feature type="non-terminal residue" evidence="1">
    <location>
        <position position="1"/>
    </location>
</feature>
<reference evidence="2" key="1">
    <citation type="journal article" date="2019" name="Int. J. Syst. Evol. Microbiol.">
        <title>The Global Catalogue of Microorganisms (GCM) 10K type strain sequencing project: providing services to taxonomists for standard genome sequencing and annotation.</title>
        <authorList>
            <consortium name="The Broad Institute Genomics Platform"/>
            <consortium name="The Broad Institute Genome Sequencing Center for Infectious Disease"/>
            <person name="Wu L."/>
            <person name="Ma J."/>
        </authorList>
    </citation>
    <scope>NUCLEOTIDE SEQUENCE [LARGE SCALE GENOMIC DNA]</scope>
    <source>
        <strain evidence="2">JCM 31486</strain>
    </source>
</reference>
<evidence type="ECO:0000313" key="2">
    <source>
        <dbReference type="Proteomes" id="UP001597045"/>
    </source>
</evidence>
<keyword evidence="2" id="KW-1185">Reference proteome</keyword>
<evidence type="ECO:0000313" key="1">
    <source>
        <dbReference type="EMBL" id="MFD1049595.1"/>
    </source>
</evidence>
<name>A0ABW3MJJ0_9PSEU</name>
<dbReference type="SUPFAM" id="SSF101898">
    <property type="entry name" value="NHL repeat"/>
    <property type="match status" value="1"/>
</dbReference>
<protein>
    <submittedName>
        <fullName evidence="1">YncE family protein</fullName>
    </submittedName>
</protein>
<proteinExistence type="predicted"/>
<dbReference type="InterPro" id="IPR015943">
    <property type="entry name" value="WD40/YVTN_repeat-like_dom_sf"/>
</dbReference>
<organism evidence="1 2">
    <name type="scientific">Kibdelosporangium lantanae</name>
    <dbReference type="NCBI Taxonomy" id="1497396"/>
    <lineage>
        <taxon>Bacteria</taxon>
        <taxon>Bacillati</taxon>
        <taxon>Actinomycetota</taxon>
        <taxon>Actinomycetes</taxon>
        <taxon>Pseudonocardiales</taxon>
        <taxon>Pseudonocardiaceae</taxon>
        <taxon>Kibdelosporangium</taxon>
    </lineage>
</organism>
<gene>
    <name evidence="1" type="ORF">ACFQ1S_30745</name>
</gene>
<dbReference type="Gene3D" id="2.130.10.10">
    <property type="entry name" value="YVTN repeat-like/Quinoprotein amine dehydrogenase"/>
    <property type="match status" value="1"/>
</dbReference>
<dbReference type="Proteomes" id="UP001597045">
    <property type="component" value="Unassembled WGS sequence"/>
</dbReference>
<accession>A0ABW3MJJ0</accession>